<dbReference type="AlphaFoldDB" id="A0A9Q1CRB2"/>
<evidence type="ECO:0000313" key="1">
    <source>
        <dbReference type="EMBL" id="KAJ8049385.1"/>
    </source>
</evidence>
<dbReference type="Proteomes" id="UP001152320">
    <property type="component" value="Chromosome 1"/>
</dbReference>
<dbReference type="OrthoDB" id="8946688at2759"/>
<keyword evidence="2" id="KW-1185">Reference proteome</keyword>
<comment type="caution">
    <text evidence="1">The sequence shown here is derived from an EMBL/GenBank/DDBJ whole genome shotgun (WGS) entry which is preliminary data.</text>
</comment>
<organism evidence="1 2">
    <name type="scientific">Holothuria leucospilota</name>
    <name type="common">Black long sea cucumber</name>
    <name type="synonym">Mertensiothuria leucospilota</name>
    <dbReference type="NCBI Taxonomy" id="206669"/>
    <lineage>
        <taxon>Eukaryota</taxon>
        <taxon>Metazoa</taxon>
        <taxon>Echinodermata</taxon>
        <taxon>Eleutherozoa</taxon>
        <taxon>Echinozoa</taxon>
        <taxon>Holothuroidea</taxon>
        <taxon>Aspidochirotacea</taxon>
        <taxon>Aspidochirotida</taxon>
        <taxon>Holothuriidae</taxon>
        <taxon>Holothuria</taxon>
    </lineage>
</organism>
<protein>
    <submittedName>
        <fullName evidence="1">Uncharacterized protein</fullName>
    </submittedName>
</protein>
<gene>
    <name evidence="1" type="ORF">HOLleu_02116</name>
</gene>
<sequence length="399" mass="44255">MRLFEYFNSDKVNDKGSTDLEVPRFRNKSTWTPAAGRDTFLDSFLEAVQREVDAFQPPKYIKDNLTLEEREALTILRTDDNIVIKPEDKGPAFVIQNKSDYIHTAKTDLSNVNFYRENTVDKTTETAERVNKVVRKMLREGDIEGKTAEYLVTNDVRTSKETCVIEKRPFMTMGNETSGFAVLNLSSYTVHFGLSMAATHYHENNVKHGEIFYRWPGAVHYTVSARAAPQFSEGTGSKTTTKEGLLEVTCVGAAVTAVILLPGKPAHEDTAASLVTWEKGGAIGSEVGTATSAEGSNYAIVKQVLDALAHVPASDLSTKKMGCYGGGSGTWLVLRGGVQHVNREVTHEKLHLEKVKPEYIFEHGKFTELSYKKFYTSEKAHNYTAAGHSCSKAKCKLFS</sequence>
<reference evidence="1" key="1">
    <citation type="submission" date="2021-10" db="EMBL/GenBank/DDBJ databases">
        <title>Tropical sea cucumber genome reveals ecological adaptation and Cuvierian tubules defense mechanism.</title>
        <authorList>
            <person name="Chen T."/>
        </authorList>
    </citation>
    <scope>NUCLEOTIDE SEQUENCE</scope>
    <source>
        <strain evidence="1">Nanhai2018</strain>
        <tissue evidence="1">Muscle</tissue>
    </source>
</reference>
<evidence type="ECO:0000313" key="2">
    <source>
        <dbReference type="Proteomes" id="UP001152320"/>
    </source>
</evidence>
<name>A0A9Q1CRB2_HOLLE</name>
<proteinExistence type="predicted"/>
<accession>A0A9Q1CRB2</accession>
<dbReference type="EMBL" id="JAIZAY010000001">
    <property type="protein sequence ID" value="KAJ8049385.1"/>
    <property type="molecule type" value="Genomic_DNA"/>
</dbReference>